<evidence type="ECO:0000313" key="2">
    <source>
        <dbReference type="EMBL" id="CAD8823533.1"/>
    </source>
</evidence>
<dbReference type="SUPFAM" id="SSF53335">
    <property type="entry name" value="S-adenosyl-L-methionine-dependent methyltransferases"/>
    <property type="match status" value="1"/>
</dbReference>
<dbReference type="CDD" id="cd02440">
    <property type="entry name" value="AdoMet_MTases"/>
    <property type="match status" value="1"/>
</dbReference>
<dbReference type="InterPro" id="IPR025714">
    <property type="entry name" value="Methyltranfer_dom"/>
</dbReference>
<reference evidence="2" key="1">
    <citation type="submission" date="2021-01" db="EMBL/GenBank/DDBJ databases">
        <authorList>
            <person name="Corre E."/>
            <person name="Pelletier E."/>
            <person name="Niang G."/>
            <person name="Scheremetjew M."/>
            <person name="Finn R."/>
            <person name="Kale V."/>
            <person name="Holt S."/>
            <person name="Cochrane G."/>
            <person name="Meng A."/>
            <person name="Brown T."/>
            <person name="Cohen L."/>
        </authorList>
    </citation>
    <scope>NUCLEOTIDE SEQUENCE</scope>
    <source>
        <strain evidence="2">CCMP3278</strain>
    </source>
</reference>
<dbReference type="PANTHER" id="PTHR43861">
    <property type="entry name" value="TRANS-ACONITATE 2-METHYLTRANSFERASE-RELATED"/>
    <property type="match status" value="1"/>
</dbReference>
<protein>
    <recommendedName>
        <fullName evidence="1">Methyltransferase domain-containing protein</fullName>
    </recommendedName>
</protein>
<evidence type="ECO:0000259" key="1">
    <source>
        <dbReference type="Pfam" id="PF13847"/>
    </source>
</evidence>
<dbReference type="Gene3D" id="3.40.50.150">
    <property type="entry name" value="Vaccinia Virus protein VP39"/>
    <property type="match status" value="1"/>
</dbReference>
<dbReference type="EMBL" id="HBFP01011012">
    <property type="protein sequence ID" value="CAD8823533.1"/>
    <property type="molecule type" value="Transcribed_RNA"/>
</dbReference>
<organism evidence="2">
    <name type="scientific">Timspurckia oligopyrenoides</name>
    <dbReference type="NCBI Taxonomy" id="708627"/>
    <lineage>
        <taxon>Eukaryota</taxon>
        <taxon>Rhodophyta</taxon>
        <taxon>Bangiophyceae</taxon>
        <taxon>Porphyridiales</taxon>
        <taxon>Porphyridiaceae</taxon>
        <taxon>Timspurckia</taxon>
    </lineage>
</organism>
<sequence length="271" mass="30554">MSDLSAMQTFNDYEDHAEDYSKEKNQMWRIYVEKYSLLNLVSSWQGKTVLDLGCGDGVYSFEAKNLGASYVYGIDIAHSMIKLAREKANSISGVEFAVADCTNSTAVSDVLSDAKVNTFDIIICSYVLNYVQNTDEMTSISRVIAHALAPDGIVIGINNNPDETSTESELFQKYGFDKVTKPDIKVWDPVIYHIYDTMNAEQSVMTIVNFSCPWNVLQTHLSNESINYFETCDLKVDPEFLSSNELGKHEPTFFNTLTSHQPIKPFIARRI</sequence>
<dbReference type="AlphaFoldDB" id="A0A7S0ZJ63"/>
<accession>A0A7S0ZJ63</accession>
<feature type="domain" description="Methyltransferase" evidence="1">
    <location>
        <begin position="46"/>
        <end position="137"/>
    </location>
</feature>
<name>A0A7S0ZJ63_9RHOD</name>
<dbReference type="InterPro" id="IPR029063">
    <property type="entry name" value="SAM-dependent_MTases_sf"/>
</dbReference>
<dbReference type="PANTHER" id="PTHR43861:SF1">
    <property type="entry name" value="TRANS-ACONITATE 2-METHYLTRANSFERASE"/>
    <property type="match status" value="1"/>
</dbReference>
<gene>
    <name evidence="2" type="ORF">TOLI1172_LOCUS7931</name>
</gene>
<dbReference type="Pfam" id="PF13847">
    <property type="entry name" value="Methyltransf_31"/>
    <property type="match status" value="1"/>
</dbReference>
<proteinExistence type="predicted"/>